<dbReference type="AlphaFoldDB" id="A0ABD5Z7M1"/>
<proteinExistence type="predicted"/>
<reference evidence="2 3" key="1">
    <citation type="journal article" date="2019" name="Int. J. Syst. Evol. Microbiol.">
        <title>The Global Catalogue of Microorganisms (GCM) 10K type strain sequencing project: providing services to taxonomists for standard genome sequencing and annotation.</title>
        <authorList>
            <consortium name="The Broad Institute Genomics Platform"/>
            <consortium name="The Broad Institute Genome Sequencing Center for Infectious Disease"/>
            <person name="Wu L."/>
            <person name="Ma J."/>
        </authorList>
    </citation>
    <scope>NUCLEOTIDE SEQUENCE [LARGE SCALE GENOMIC DNA]</scope>
    <source>
        <strain evidence="2 3">XZGYJ-43</strain>
    </source>
</reference>
<organism evidence="2 3">
    <name type="scientific">Halospeciosus flavus</name>
    <dbReference type="NCBI Taxonomy" id="3032283"/>
    <lineage>
        <taxon>Archaea</taxon>
        <taxon>Methanobacteriati</taxon>
        <taxon>Methanobacteriota</taxon>
        <taxon>Stenosarchaea group</taxon>
        <taxon>Halobacteria</taxon>
        <taxon>Halobacteriales</taxon>
        <taxon>Halobacteriaceae</taxon>
        <taxon>Halospeciosus</taxon>
    </lineage>
</organism>
<comment type="caution">
    <text evidence="2">The sequence shown here is derived from an EMBL/GenBank/DDBJ whole genome shotgun (WGS) entry which is preliminary data.</text>
</comment>
<evidence type="ECO:0000313" key="2">
    <source>
        <dbReference type="EMBL" id="MFC7201198.1"/>
    </source>
</evidence>
<keyword evidence="3" id="KW-1185">Reference proteome</keyword>
<sequence length="166" mass="17756">MRLDCDTTERDGVTLVACLLTNDGDDPRRARVANRLDGPVWFPRVDGVPVRGWDDGGYEGVLGPGETRPLGYATPAAAADPPATVVWTERAAHRAREATSVTPEAAARALPDSRPPRAAVPEPDPDPPPSVAAWLTALERGEPGPADRRALDAIVDRIEEIREGEP</sequence>
<name>A0ABD5Z7M1_9EURY</name>
<dbReference type="InterPro" id="IPR057179">
    <property type="entry name" value="DUF7857"/>
</dbReference>
<dbReference type="RefSeq" id="WP_279527951.1">
    <property type="nucleotide sequence ID" value="NZ_CP122312.1"/>
</dbReference>
<evidence type="ECO:0000313" key="3">
    <source>
        <dbReference type="Proteomes" id="UP001596447"/>
    </source>
</evidence>
<dbReference type="Proteomes" id="UP001596447">
    <property type="component" value="Unassembled WGS sequence"/>
</dbReference>
<protein>
    <submittedName>
        <fullName evidence="2">Uncharacterized protein</fullName>
    </submittedName>
</protein>
<dbReference type="EMBL" id="JBHTAR010000011">
    <property type="protein sequence ID" value="MFC7201198.1"/>
    <property type="molecule type" value="Genomic_DNA"/>
</dbReference>
<accession>A0ABD5Z7M1</accession>
<gene>
    <name evidence="2" type="ORF">ACFQJ9_17590</name>
</gene>
<evidence type="ECO:0000256" key="1">
    <source>
        <dbReference type="SAM" id="MobiDB-lite"/>
    </source>
</evidence>
<dbReference type="Pfam" id="PF25256">
    <property type="entry name" value="DUF7857"/>
    <property type="match status" value="1"/>
</dbReference>
<feature type="region of interest" description="Disordered" evidence="1">
    <location>
        <begin position="92"/>
        <end position="132"/>
    </location>
</feature>